<dbReference type="InterPro" id="IPR035474">
    <property type="entry name" value="SIS_Kpsf"/>
</dbReference>
<comment type="similarity">
    <text evidence="1 4">Belongs to the SIS family. GutQ/KpsF subfamily.</text>
</comment>
<dbReference type="PANTHER" id="PTHR42745:SF1">
    <property type="entry name" value="ARABINOSE 5-PHOSPHATE ISOMERASE KDSD"/>
    <property type="match status" value="1"/>
</dbReference>
<protein>
    <submittedName>
        <fullName evidence="10">Capsule expression protein</fullName>
    </submittedName>
</protein>
<feature type="domain" description="SIS" evidence="9">
    <location>
        <begin position="53"/>
        <end position="196"/>
    </location>
</feature>
<keyword evidence="3 7" id="KW-0129">CBS domain</keyword>
<dbReference type="GO" id="GO:0019146">
    <property type="term" value="F:arabinose-5-phosphate isomerase activity"/>
    <property type="evidence" value="ECO:0007669"/>
    <property type="project" value="UniProtKB-ARBA"/>
</dbReference>
<dbReference type="PROSITE" id="PS51464">
    <property type="entry name" value="SIS"/>
    <property type="match status" value="1"/>
</dbReference>
<accession>A0A348G1Z2</accession>
<evidence type="ECO:0000256" key="3">
    <source>
        <dbReference type="ARBA" id="ARBA00023122"/>
    </source>
</evidence>
<evidence type="ECO:0000313" key="11">
    <source>
        <dbReference type="Proteomes" id="UP000266934"/>
    </source>
</evidence>
<dbReference type="GO" id="GO:0005975">
    <property type="term" value="P:carbohydrate metabolic process"/>
    <property type="evidence" value="ECO:0007669"/>
    <property type="project" value="InterPro"/>
</dbReference>
<dbReference type="Gene3D" id="3.10.580.10">
    <property type="entry name" value="CBS-domain"/>
    <property type="match status" value="1"/>
</dbReference>
<feature type="site" description="Catalytically relevant" evidence="6">
    <location>
        <position position="205"/>
    </location>
</feature>
<dbReference type="InterPro" id="IPR000644">
    <property type="entry name" value="CBS_dom"/>
</dbReference>
<dbReference type="SUPFAM" id="SSF53697">
    <property type="entry name" value="SIS domain"/>
    <property type="match status" value="1"/>
</dbReference>
<gene>
    <name evidence="10" type="ORF">BLTE_22600</name>
</gene>
<evidence type="ECO:0000256" key="4">
    <source>
        <dbReference type="PIRNR" id="PIRNR004692"/>
    </source>
</evidence>
<dbReference type="GO" id="GO:0046872">
    <property type="term" value="F:metal ion binding"/>
    <property type="evidence" value="ECO:0007669"/>
    <property type="project" value="UniProtKB-KW"/>
</dbReference>
<dbReference type="OrthoDB" id="9762536at2"/>
<dbReference type="InterPro" id="IPR004800">
    <property type="entry name" value="KdsD/KpsF-type"/>
</dbReference>
<dbReference type="SUPFAM" id="SSF54631">
    <property type="entry name" value="CBS-domain pair"/>
    <property type="match status" value="1"/>
</dbReference>
<dbReference type="GO" id="GO:0097367">
    <property type="term" value="F:carbohydrate derivative binding"/>
    <property type="evidence" value="ECO:0007669"/>
    <property type="project" value="InterPro"/>
</dbReference>
<feature type="domain" description="CBS" evidence="8">
    <location>
        <begin position="221"/>
        <end position="282"/>
    </location>
</feature>
<keyword evidence="5" id="KW-0862">Zinc</keyword>
<dbReference type="Pfam" id="PF00571">
    <property type="entry name" value="CBS"/>
    <property type="match status" value="2"/>
</dbReference>
<feature type="site" description="Catalytically relevant" evidence="6">
    <location>
        <position position="123"/>
    </location>
</feature>
<dbReference type="FunFam" id="3.40.50.10490:FF:000011">
    <property type="entry name" value="Arabinose 5-phosphate isomerase"/>
    <property type="match status" value="1"/>
</dbReference>
<keyword evidence="11" id="KW-1185">Reference proteome</keyword>
<dbReference type="InterPro" id="IPR046348">
    <property type="entry name" value="SIS_dom_sf"/>
</dbReference>
<dbReference type="PANTHER" id="PTHR42745">
    <property type="match status" value="1"/>
</dbReference>
<evidence type="ECO:0000259" key="9">
    <source>
        <dbReference type="PROSITE" id="PS51464"/>
    </source>
</evidence>
<feature type="site" description="Catalytically relevant" evidence="6">
    <location>
        <position position="71"/>
    </location>
</feature>
<evidence type="ECO:0000313" key="10">
    <source>
        <dbReference type="EMBL" id="BBF93575.1"/>
    </source>
</evidence>
<evidence type="ECO:0000256" key="6">
    <source>
        <dbReference type="PIRSR" id="PIRSR004692-3"/>
    </source>
</evidence>
<dbReference type="SMART" id="SM00116">
    <property type="entry name" value="CBS"/>
    <property type="match status" value="2"/>
</dbReference>
<dbReference type="InterPro" id="IPR001347">
    <property type="entry name" value="SIS_dom"/>
</dbReference>
<dbReference type="Pfam" id="PF01380">
    <property type="entry name" value="SIS"/>
    <property type="match status" value="1"/>
</dbReference>
<dbReference type="KEGG" id="blag:BLTE_22600"/>
<keyword evidence="5" id="KW-0479">Metal-binding</keyword>
<proteinExistence type="inferred from homology"/>
<dbReference type="CDD" id="cd04604">
    <property type="entry name" value="CBS_pair_SIS_assoc"/>
    <property type="match status" value="1"/>
</dbReference>
<name>A0A348G1Z2_9HYPH</name>
<dbReference type="GO" id="GO:1901135">
    <property type="term" value="P:carbohydrate derivative metabolic process"/>
    <property type="evidence" value="ECO:0007669"/>
    <property type="project" value="InterPro"/>
</dbReference>
<dbReference type="RefSeq" id="WP_126400554.1">
    <property type="nucleotide sequence ID" value="NZ_AP018907.1"/>
</dbReference>
<dbReference type="PIRSF" id="PIRSF004692">
    <property type="entry name" value="KdsD_KpsF"/>
    <property type="match status" value="1"/>
</dbReference>
<dbReference type="AlphaFoldDB" id="A0A348G1Z2"/>
<reference evidence="10 11" key="1">
    <citation type="submission" date="2018-08" db="EMBL/GenBank/DDBJ databases">
        <title>Complete genome sequencing of Blastochloris tepida GI.</title>
        <authorList>
            <person name="Tsukatani Y."/>
            <person name="Mori H."/>
        </authorList>
    </citation>
    <scope>NUCLEOTIDE SEQUENCE [LARGE SCALE GENOMIC DNA]</scope>
    <source>
        <strain evidence="10 11">GI</strain>
    </source>
</reference>
<feature type="site" description="Catalytically relevant" evidence="6">
    <location>
        <position position="164"/>
    </location>
</feature>
<evidence type="ECO:0000256" key="5">
    <source>
        <dbReference type="PIRSR" id="PIRSR004692-2"/>
    </source>
</evidence>
<evidence type="ECO:0000259" key="8">
    <source>
        <dbReference type="PROSITE" id="PS51371"/>
    </source>
</evidence>
<dbReference type="NCBIfam" id="TIGR00393">
    <property type="entry name" value="kpsF"/>
    <property type="match status" value="1"/>
</dbReference>
<dbReference type="EMBL" id="AP018907">
    <property type="protein sequence ID" value="BBF93575.1"/>
    <property type="molecule type" value="Genomic_DNA"/>
</dbReference>
<dbReference type="PROSITE" id="PS51371">
    <property type="entry name" value="CBS"/>
    <property type="match status" value="2"/>
</dbReference>
<keyword evidence="2" id="KW-0677">Repeat</keyword>
<dbReference type="InterPro" id="IPR046342">
    <property type="entry name" value="CBS_dom_sf"/>
</dbReference>
<evidence type="ECO:0000256" key="7">
    <source>
        <dbReference type="PROSITE-ProRule" id="PRU00703"/>
    </source>
</evidence>
<dbReference type="Gene3D" id="3.40.50.10490">
    <property type="entry name" value="Glucose-6-phosphate isomerase like protein, domain 1"/>
    <property type="match status" value="1"/>
</dbReference>
<organism evidence="10 11">
    <name type="scientific">Blastochloris tepida</name>
    <dbReference type="NCBI Taxonomy" id="2233851"/>
    <lineage>
        <taxon>Bacteria</taxon>
        <taxon>Pseudomonadati</taxon>
        <taxon>Pseudomonadota</taxon>
        <taxon>Alphaproteobacteria</taxon>
        <taxon>Hyphomicrobiales</taxon>
        <taxon>Blastochloridaceae</taxon>
        <taxon>Blastochloris</taxon>
    </lineage>
</organism>
<sequence length="337" mass="34910">MTAAATGQTRTEKSDVIQDHIASARRTIDTESAGLAALAQALDGALGAAFSAAVAVMQAAAGRVIVTGMGKSGHVGRKIASTLASTGTPAHFVHPGEASHGDLGMIGRDDVILGLSWSGETTELRDLVNYSRRFRVPLVAITSNPASTLGLAADVALVLPKVTEACPMGLAPTTSTLLQLALGDALAVALLEARGFTPLDFKVFHPGGKLGANLRFVRDLMHAGSEIPLIALGTPMSEAIVTMSAKGFGCVGVVGADGRLVGIVTDGDLRRNMAADLMVRPVDQVMTRSPKTARPDQLASEALELMEAKKITALFAVTDGRPEGILHLHDILRSGLT</sequence>
<dbReference type="CDD" id="cd05014">
    <property type="entry name" value="SIS_Kpsf"/>
    <property type="match status" value="1"/>
</dbReference>
<feature type="domain" description="CBS" evidence="8">
    <location>
        <begin position="286"/>
        <end position="337"/>
    </location>
</feature>
<feature type="binding site" evidence="5">
    <location>
        <position position="94"/>
    </location>
    <ligand>
        <name>Zn(2+)</name>
        <dbReference type="ChEBI" id="CHEBI:29105"/>
    </ligand>
</feature>
<dbReference type="Proteomes" id="UP000266934">
    <property type="component" value="Chromosome"/>
</dbReference>
<evidence type="ECO:0000256" key="1">
    <source>
        <dbReference type="ARBA" id="ARBA00008165"/>
    </source>
</evidence>
<dbReference type="InterPro" id="IPR050986">
    <property type="entry name" value="GutQ/KpsF_isomerases"/>
</dbReference>
<evidence type="ECO:0000256" key="2">
    <source>
        <dbReference type="ARBA" id="ARBA00022737"/>
    </source>
</evidence>